<evidence type="ECO:0000313" key="2">
    <source>
        <dbReference type="EMBL" id="KAK6766927.1"/>
    </source>
</evidence>
<sequence>MVPTTDETMDQGASMEETWELHDEADRNRIQYIIVSKKFSLKDVVVAPKFYKRTYHHLHRGTFSFTRKAVKAAKPTRRSPENTIDGDLYCPQTDSWEVMNNINEYDRAVEHLHDSTRKMPFSILTPHQLRSVSANSRVNVSTGAVRAASNRARNSRPARVALPRGDERRLRKEKSSSTD</sequence>
<dbReference type="EMBL" id="JAVFWL010000006">
    <property type="protein sequence ID" value="KAK6766927.1"/>
    <property type="molecule type" value="Genomic_DNA"/>
</dbReference>
<comment type="caution">
    <text evidence="2">The sequence shown here is derived from an EMBL/GenBank/DDBJ whole genome shotgun (WGS) entry which is preliminary data.</text>
</comment>
<dbReference type="Proteomes" id="UP001303046">
    <property type="component" value="Unassembled WGS sequence"/>
</dbReference>
<reference evidence="2 3" key="1">
    <citation type="submission" date="2023-08" db="EMBL/GenBank/DDBJ databases">
        <title>A Necator americanus chromosomal reference genome.</title>
        <authorList>
            <person name="Ilik V."/>
            <person name="Petrzelkova K.J."/>
            <person name="Pardy F."/>
            <person name="Fuh T."/>
            <person name="Niatou-Singa F.S."/>
            <person name="Gouil Q."/>
            <person name="Baker L."/>
            <person name="Ritchie M.E."/>
            <person name="Jex A.R."/>
            <person name="Gazzola D."/>
            <person name="Li H."/>
            <person name="Toshio Fujiwara R."/>
            <person name="Zhan B."/>
            <person name="Aroian R.V."/>
            <person name="Pafco B."/>
            <person name="Schwarz E.M."/>
        </authorList>
    </citation>
    <scope>NUCLEOTIDE SEQUENCE [LARGE SCALE GENOMIC DNA]</scope>
    <source>
        <strain evidence="2 3">Aroian</strain>
        <tissue evidence="2">Whole animal</tissue>
    </source>
</reference>
<protein>
    <submittedName>
        <fullName evidence="2">Uncharacterized protein</fullName>
    </submittedName>
</protein>
<accession>A0ABR1EW85</accession>
<evidence type="ECO:0000313" key="3">
    <source>
        <dbReference type="Proteomes" id="UP001303046"/>
    </source>
</evidence>
<feature type="compositionally biased region" description="Low complexity" evidence="1">
    <location>
        <begin position="144"/>
        <end position="161"/>
    </location>
</feature>
<feature type="compositionally biased region" description="Basic and acidic residues" evidence="1">
    <location>
        <begin position="164"/>
        <end position="179"/>
    </location>
</feature>
<name>A0ABR1EW85_NECAM</name>
<keyword evidence="3" id="KW-1185">Reference proteome</keyword>
<feature type="region of interest" description="Disordered" evidence="1">
    <location>
        <begin position="144"/>
        <end position="179"/>
    </location>
</feature>
<gene>
    <name evidence="2" type="primary">Necator_chrX.g26453</name>
    <name evidence="2" type="ORF">RB195_026286</name>
</gene>
<organism evidence="2 3">
    <name type="scientific">Necator americanus</name>
    <name type="common">Human hookworm</name>
    <dbReference type="NCBI Taxonomy" id="51031"/>
    <lineage>
        <taxon>Eukaryota</taxon>
        <taxon>Metazoa</taxon>
        <taxon>Ecdysozoa</taxon>
        <taxon>Nematoda</taxon>
        <taxon>Chromadorea</taxon>
        <taxon>Rhabditida</taxon>
        <taxon>Rhabditina</taxon>
        <taxon>Rhabditomorpha</taxon>
        <taxon>Strongyloidea</taxon>
        <taxon>Ancylostomatidae</taxon>
        <taxon>Bunostominae</taxon>
        <taxon>Necator</taxon>
    </lineage>
</organism>
<proteinExistence type="predicted"/>
<evidence type="ECO:0000256" key="1">
    <source>
        <dbReference type="SAM" id="MobiDB-lite"/>
    </source>
</evidence>